<dbReference type="AlphaFoldDB" id="A0A368T7C8"/>
<dbReference type="OrthoDB" id="8385759at2"/>
<keyword evidence="4" id="KW-1185">Reference proteome</keyword>
<dbReference type="InterPro" id="IPR029063">
    <property type="entry name" value="SAM-dependent_MTases_sf"/>
</dbReference>
<evidence type="ECO:0000313" key="3">
    <source>
        <dbReference type="EMBL" id="RCV59491.1"/>
    </source>
</evidence>
<gene>
    <name evidence="3" type="ORF">DEF24_09535</name>
</gene>
<sequence>MAERAPDDAAVIEPARGTPEVRRRHAANRAAWDQAAVRYTEDLPAAVERLRAGRSSVHPVERAALGDLAPWCRRAVHLQCASGEDTLSLLAEGAGEVVGVDISAAHVANARAAAAALGAPAVFHACDVLDTPRELDGTADLVYTGRGALCWLHDLDGWAAVVARLLRPGGLLSVFDNHPAASLFDREPAHPRYSGIDYFAHAESNAGWSAEYIGALAEEPAVKYERLWTIGQVVQALLDAGLTLTRLAELPDAYWAEFPNMPEALRRRLPSTFLLHARR</sequence>
<feature type="region of interest" description="Disordered" evidence="1">
    <location>
        <begin position="1"/>
        <end position="27"/>
    </location>
</feature>
<dbReference type="Gene3D" id="3.40.50.150">
    <property type="entry name" value="Vaccinia Virus protein VP39"/>
    <property type="match status" value="1"/>
</dbReference>
<dbReference type="InterPro" id="IPR041698">
    <property type="entry name" value="Methyltransf_25"/>
</dbReference>
<evidence type="ECO:0000259" key="2">
    <source>
        <dbReference type="Pfam" id="PF13649"/>
    </source>
</evidence>
<feature type="domain" description="Methyltransferase" evidence="2">
    <location>
        <begin position="78"/>
        <end position="170"/>
    </location>
</feature>
<dbReference type="CDD" id="cd02440">
    <property type="entry name" value="AdoMet_MTases"/>
    <property type="match status" value="1"/>
</dbReference>
<keyword evidence="3" id="KW-0808">Transferase</keyword>
<accession>A0A368T7C8</accession>
<evidence type="ECO:0000313" key="4">
    <source>
        <dbReference type="Proteomes" id="UP000253318"/>
    </source>
</evidence>
<dbReference type="RefSeq" id="WP_114397269.1">
    <property type="nucleotide sequence ID" value="NZ_QEIM01000032.1"/>
</dbReference>
<evidence type="ECO:0000256" key="1">
    <source>
        <dbReference type="SAM" id="MobiDB-lite"/>
    </source>
</evidence>
<dbReference type="GO" id="GO:0032259">
    <property type="term" value="P:methylation"/>
    <property type="evidence" value="ECO:0007669"/>
    <property type="project" value="UniProtKB-KW"/>
</dbReference>
<dbReference type="Proteomes" id="UP000253318">
    <property type="component" value="Unassembled WGS sequence"/>
</dbReference>
<dbReference type="EMBL" id="QEIN01000060">
    <property type="protein sequence ID" value="RCV59491.1"/>
    <property type="molecule type" value="Genomic_DNA"/>
</dbReference>
<keyword evidence="3" id="KW-0489">Methyltransferase</keyword>
<protein>
    <submittedName>
        <fullName evidence="3">SAM-dependent methyltransferase</fullName>
    </submittedName>
</protein>
<reference evidence="3 4" key="1">
    <citation type="submission" date="2018-04" db="EMBL/GenBank/DDBJ databases">
        <title>Novel actinobacteria from marine sediment.</title>
        <authorList>
            <person name="Ng Z.Y."/>
            <person name="Tan G.Y.A."/>
        </authorList>
    </citation>
    <scope>NUCLEOTIDE SEQUENCE [LARGE SCALE GENOMIC DNA]</scope>
    <source>
        <strain evidence="3 4">TPS81</strain>
    </source>
</reference>
<proteinExistence type="predicted"/>
<dbReference type="Pfam" id="PF13649">
    <property type="entry name" value="Methyltransf_25"/>
    <property type="match status" value="1"/>
</dbReference>
<dbReference type="GO" id="GO:0008168">
    <property type="term" value="F:methyltransferase activity"/>
    <property type="evidence" value="ECO:0007669"/>
    <property type="project" value="UniProtKB-KW"/>
</dbReference>
<name>A0A368T7C8_9ACTN</name>
<dbReference type="SUPFAM" id="SSF53335">
    <property type="entry name" value="S-adenosyl-L-methionine-dependent methyltransferases"/>
    <property type="match status" value="1"/>
</dbReference>
<organism evidence="3 4">
    <name type="scientific">Marinitenerispora sediminis</name>
    <dbReference type="NCBI Taxonomy" id="1931232"/>
    <lineage>
        <taxon>Bacteria</taxon>
        <taxon>Bacillati</taxon>
        <taxon>Actinomycetota</taxon>
        <taxon>Actinomycetes</taxon>
        <taxon>Streptosporangiales</taxon>
        <taxon>Nocardiopsidaceae</taxon>
        <taxon>Marinitenerispora</taxon>
    </lineage>
</organism>
<comment type="caution">
    <text evidence="3">The sequence shown here is derived from an EMBL/GenBank/DDBJ whole genome shotgun (WGS) entry which is preliminary data.</text>
</comment>